<dbReference type="InterPro" id="IPR036444">
    <property type="entry name" value="PLipase_A2_dom_sf"/>
</dbReference>
<name>A0AAW1PL76_9CHLO</name>
<reference evidence="2 3" key="1">
    <citation type="journal article" date="2024" name="Nat. Commun.">
        <title>Phylogenomics reveals the evolutionary origins of lichenization in chlorophyte algae.</title>
        <authorList>
            <person name="Puginier C."/>
            <person name="Libourel C."/>
            <person name="Otte J."/>
            <person name="Skaloud P."/>
            <person name="Haon M."/>
            <person name="Grisel S."/>
            <person name="Petersen M."/>
            <person name="Berrin J.G."/>
            <person name="Delaux P.M."/>
            <person name="Dal Grande F."/>
            <person name="Keller J."/>
        </authorList>
    </citation>
    <scope>NUCLEOTIDE SEQUENCE [LARGE SCALE GENOMIC DNA]</scope>
    <source>
        <strain evidence="2 3">SAG 2043</strain>
    </source>
</reference>
<accession>A0AAW1PL76</accession>
<sequence length="93" mass="9580">MPAKRAAVLTWACLLVTSVLGQDAGRAPPCSRTCRADNCDSLNIKYGKYCGIGYTGCSGPCAPVSSLRLAKKSRAMGSTAAVRSTTAVVHGMA</sequence>
<dbReference type="Gene3D" id="1.20.90.10">
    <property type="entry name" value="Phospholipase A2 domain"/>
    <property type="match status" value="1"/>
</dbReference>
<organism evidence="2 3">
    <name type="scientific">[Myrmecia] bisecta</name>
    <dbReference type="NCBI Taxonomy" id="41462"/>
    <lineage>
        <taxon>Eukaryota</taxon>
        <taxon>Viridiplantae</taxon>
        <taxon>Chlorophyta</taxon>
        <taxon>core chlorophytes</taxon>
        <taxon>Trebouxiophyceae</taxon>
        <taxon>Trebouxiales</taxon>
        <taxon>Trebouxiaceae</taxon>
        <taxon>Myrmecia</taxon>
    </lineage>
</organism>
<dbReference type="GO" id="GO:0050482">
    <property type="term" value="P:arachidonate secretion"/>
    <property type="evidence" value="ECO:0007669"/>
    <property type="project" value="InterPro"/>
</dbReference>
<dbReference type="GO" id="GO:0004623">
    <property type="term" value="F:phospholipase A2 activity"/>
    <property type="evidence" value="ECO:0007669"/>
    <property type="project" value="InterPro"/>
</dbReference>
<dbReference type="Proteomes" id="UP001489004">
    <property type="component" value="Unassembled WGS sequence"/>
</dbReference>
<keyword evidence="1" id="KW-0732">Signal</keyword>
<feature type="signal peptide" evidence="1">
    <location>
        <begin position="1"/>
        <end position="21"/>
    </location>
</feature>
<dbReference type="AlphaFoldDB" id="A0AAW1PL76"/>
<evidence type="ECO:0000256" key="1">
    <source>
        <dbReference type="SAM" id="SignalP"/>
    </source>
</evidence>
<feature type="chain" id="PRO_5043822409" description="Kazal-like domain-containing protein" evidence="1">
    <location>
        <begin position="22"/>
        <end position="93"/>
    </location>
</feature>
<evidence type="ECO:0008006" key="4">
    <source>
        <dbReference type="Google" id="ProtNLM"/>
    </source>
</evidence>
<protein>
    <recommendedName>
        <fullName evidence="4">Kazal-like domain-containing protein</fullName>
    </recommendedName>
</protein>
<dbReference type="GO" id="GO:0006644">
    <property type="term" value="P:phospholipid metabolic process"/>
    <property type="evidence" value="ECO:0007669"/>
    <property type="project" value="InterPro"/>
</dbReference>
<evidence type="ECO:0000313" key="2">
    <source>
        <dbReference type="EMBL" id="KAK9809272.1"/>
    </source>
</evidence>
<keyword evidence="3" id="KW-1185">Reference proteome</keyword>
<comment type="caution">
    <text evidence="2">The sequence shown here is derived from an EMBL/GenBank/DDBJ whole genome shotgun (WGS) entry which is preliminary data.</text>
</comment>
<dbReference type="EMBL" id="JALJOR010000011">
    <property type="protein sequence ID" value="KAK9809272.1"/>
    <property type="molecule type" value="Genomic_DNA"/>
</dbReference>
<gene>
    <name evidence="2" type="ORF">WJX72_012513</name>
</gene>
<proteinExistence type="predicted"/>
<evidence type="ECO:0000313" key="3">
    <source>
        <dbReference type="Proteomes" id="UP001489004"/>
    </source>
</evidence>